<evidence type="ECO:0000256" key="2">
    <source>
        <dbReference type="ARBA" id="ARBA00022448"/>
    </source>
</evidence>
<keyword evidence="4" id="KW-0067">ATP-binding</keyword>
<evidence type="ECO:0000256" key="4">
    <source>
        <dbReference type="ARBA" id="ARBA00022840"/>
    </source>
</evidence>
<accession>A0A6J7AK35</accession>
<dbReference type="AlphaFoldDB" id="A0A6J7AK35"/>
<name>A0A6J7AK35_9ZZZZ</name>
<protein>
    <submittedName>
        <fullName evidence="7">Unannotated protein</fullName>
    </submittedName>
</protein>
<dbReference type="SUPFAM" id="SSF52540">
    <property type="entry name" value="P-loop containing nucleoside triphosphate hydrolases"/>
    <property type="match status" value="1"/>
</dbReference>
<dbReference type="EMBL" id="CAFBLT010000001">
    <property type="protein sequence ID" value="CAB4868505.1"/>
    <property type="molecule type" value="Genomic_DNA"/>
</dbReference>
<dbReference type="InterPro" id="IPR027417">
    <property type="entry name" value="P-loop_NTPase"/>
</dbReference>
<dbReference type="EMBL" id="CAFBPM010000003">
    <property type="protein sequence ID" value="CAB5012828.1"/>
    <property type="molecule type" value="Genomic_DNA"/>
</dbReference>
<gene>
    <name evidence="7" type="ORF">UFOPK3164_01420</name>
    <name evidence="8" type="ORF">UFOPK3427_00642</name>
    <name evidence="9" type="ORF">UFOPK4112_00415</name>
</gene>
<keyword evidence="3" id="KW-0547">Nucleotide-binding</keyword>
<dbReference type="InterPro" id="IPR003593">
    <property type="entry name" value="AAA+_ATPase"/>
</dbReference>
<dbReference type="Gene3D" id="3.40.50.300">
    <property type="entry name" value="P-loop containing nucleotide triphosphate hydrolases"/>
    <property type="match status" value="1"/>
</dbReference>
<dbReference type="SMART" id="SM00382">
    <property type="entry name" value="AAA"/>
    <property type="match status" value="1"/>
</dbReference>
<dbReference type="GO" id="GO:0005524">
    <property type="term" value="F:ATP binding"/>
    <property type="evidence" value="ECO:0007669"/>
    <property type="project" value="UniProtKB-KW"/>
</dbReference>
<dbReference type="GO" id="GO:0015807">
    <property type="term" value="P:L-amino acid transport"/>
    <property type="evidence" value="ECO:0007669"/>
    <property type="project" value="TreeGrafter"/>
</dbReference>
<dbReference type="PROSITE" id="PS00211">
    <property type="entry name" value="ABC_TRANSPORTER_1"/>
    <property type="match status" value="1"/>
</dbReference>
<sequence>MSAQLLTQAPSITMTGVKAAYGRIEVLHGVDLSVPAGSVLALLGPNGAGKSTLLKVLSGRLEETAGEIAIGELTFKHRTAEALARAGVCSIPEGRGIFPNLSVHDNLVMWSYRGESIARVQEVAYQRFPKLKERRRQLAGTLSGGEQQMLAISRALIGDPKVLFLDEISMGLAPLVVAELYELVQQIASGGVTVLLVEQFVSTAISVATDAAIMIHGKIIASGSPEEMGETAKRVYLDGGE</sequence>
<evidence type="ECO:0000256" key="1">
    <source>
        <dbReference type="ARBA" id="ARBA00005417"/>
    </source>
</evidence>
<dbReference type="InterPro" id="IPR052156">
    <property type="entry name" value="BCAA_Transport_ATP-bd_LivF"/>
</dbReference>
<dbReference type="GO" id="GO:0016887">
    <property type="term" value="F:ATP hydrolysis activity"/>
    <property type="evidence" value="ECO:0007669"/>
    <property type="project" value="InterPro"/>
</dbReference>
<keyword evidence="2" id="KW-0813">Transport</keyword>
<dbReference type="EMBL" id="CAFABE010000084">
    <property type="protein sequence ID" value="CAB4833137.1"/>
    <property type="molecule type" value="Genomic_DNA"/>
</dbReference>
<evidence type="ECO:0000313" key="8">
    <source>
        <dbReference type="EMBL" id="CAB4868505.1"/>
    </source>
</evidence>
<dbReference type="InterPro" id="IPR017871">
    <property type="entry name" value="ABC_transporter-like_CS"/>
</dbReference>
<evidence type="ECO:0000256" key="3">
    <source>
        <dbReference type="ARBA" id="ARBA00022741"/>
    </source>
</evidence>
<feature type="domain" description="ABC transporter" evidence="6">
    <location>
        <begin position="12"/>
        <end position="241"/>
    </location>
</feature>
<comment type="similarity">
    <text evidence="1">Belongs to the ABC transporter superfamily.</text>
</comment>
<dbReference type="PANTHER" id="PTHR43820:SF8">
    <property type="entry name" value="ABC TRANSPORTER SUBSTRATE-BINDING PROTEIN"/>
    <property type="match status" value="1"/>
</dbReference>
<dbReference type="CDD" id="cd03224">
    <property type="entry name" value="ABC_TM1139_LivF_branched"/>
    <property type="match status" value="1"/>
</dbReference>
<evidence type="ECO:0000259" key="6">
    <source>
        <dbReference type="PROSITE" id="PS50893"/>
    </source>
</evidence>
<evidence type="ECO:0000256" key="5">
    <source>
        <dbReference type="ARBA" id="ARBA00022970"/>
    </source>
</evidence>
<dbReference type="GO" id="GO:0015658">
    <property type="term" value="F:branched-chain amino acid transmembrane transporter activity"/>
    <property type="evidence" value="ECO:0007669"/>
    <property type="project" value="TreeGrafter"/>
</dbReference>
<dbReference type="Pfam" id="PF00005">
    <property type="entry name" value="ABC_tran"/>
    <property type="match status" value="1"/>
</dbReference>
<dbReference type="PANTHER" id="PTHR43820">
    <property type="entry name" value="HIGH-AFFINITY BRANCHED-CHAIN AMINO ACID TRANSPORT ATP-BINDING PROTEIN LIVF"/>
    <property type="match status" value="1"/>
</dbReference>
<organism evidence="7">
    <name type="scientific">freshwater metagenome</name>
    <dbReference type="NCBI Taxonomy" id="449393"/>
    <lineage>
        <taxon>unclassified sequences</taxon>
        <taxon>metagenomes</taxon>
        <taxon>ecological metagenomes</taxon>
    </lineage>
</organism>
<evidence type="ECO:0000313" key="7">
    <source>
        <dbReference type="EMBL" id="CAB4833137.1"/>
    </source>
</evidence>
<dbReference type="InterPro" id="IPR003439">
    <property type="entry name" value="ABC_transporter-like_ATP-bd"/>
</dbReference>
<proteinExistence type="inferred from homology"/>
<evidence type="ECO:0000313" key="9">
    <source>
        <dbReference type="EMBL" id="CAB5012828.1"/>
    </source>
</evidence>
<reference evidence="7" key="1">
    <citation type="submission" date="2020-05" db="EMBL/GenBank/DDBJ databases">
        <authorList>
            <person name="Chiriac C."/>
            <person name="Salcher M."/>
            <person name="Ghai R."/>
            <person name="Kavagutti S V."/>
        </authorList>
    </citation>
    <scope>NUCLEOTIDE SEQUENCE</scope>
</reference>
<dbReference type="PROSITE" id="PS50893">
    <property type="entry name" value="ABC_TRANSPORTER_2"/>
    <property type="match status" value="1"/>
</dbReference>
<keyword evidence="5" id="KW-0029">Amino-acid transport</keyword>